<feature type="transmembrane region" description="Helical" evidence="2">
    <location>
        <begin position="74"/>
        <end position="91"/>
    </location>
</feature>
<organism evidence="3 4">
    <name type="scientific">Psilocybe cf. subviscida</name>
    <dbReference type="NCBI Taxonomy" id="2480587"/>
    <lineage>
        <taxon>Eukaryota</taxon>
        <taxon>Fungi</taxon>
        <taxon>Dikarya</taxon>
        <taxon>Basidiomycota</taxon>
        <taxon>Agaricomycotina</taxon>
        <taxon>Agaricomycetes</taxon>
        <taxon>Agaricomycetidae</taxon>
        <taxon>Agaricales</taxon>
        <taxon>Agaricineae</taxon>
        <taxon>Strophariaceae</taxon>
        <taxon>Psilocybe</taxon>
    </lineage>
</organism>
<proteinExistence type="predicted"/>
<comment type="caution">
    <text evidence="3">The sequence shown here is derived from an EMBL/GenBank/DDBJ whole genome shotgun (WGS) entry which is preliminary data.</text>
</comment>
<evidence type="ECO:0000256" key="1">
    <source>
        <dbReference type="SAM" id="MobiDB-lite"/>
    </source>
</evidence>
<evidence type="ECO:0000313" key="3">
    <source>
        <dbReference type="EMBL" id="KAF5324282.1"/>
    </source>
</evidence>
<keyword evidence="2" id="KW-0472">Membrane</keyword>
<accession>A0A8H5F5G8</accession>
<dbReference type="AlphaFoldDB" id="A0A8H5F5G8"/>
<evidence type="ECO:0000313" key="4">
    <source>
        <dbReference type="Proteomes" id="UP000567179"/>
    </source>
</evidence>
<feature type="region of interest" description="Disordered" evidence="1">
    <location>
        <begin position="1"/>
        <end position="59"/>
    </location>
</feature>
<gene>
    <name evidence="3" type="ORF">D9619_011217</name>
</gene>
<name>A0A8H5F5G8_9AGAR</name>
<keyword evidence="2" id="KW-1133">Transmembrane helix</keyword>
<feature type="compositionally biased region" description="Low complexity" evidence="1">
    <location>
        <begin position="9"/>
        <end position="24"/>
    </location>
</feature>
<reference evidence="3 4" key="1">
    <citation type="journal article" date="2020" name="ISME J.">
        <title>Uncovering the hidden diversity of litter-decomposition mechanisms in mushroom-forming fungi.</title>
        <authorList>
            <person name="Floudas D."/>
            <person name="Bentzer J."/>
            <person name="Ahren D."/>
            <person name="Johansson T."/>
            <person name="Persson P."/>
            <person name="Tunlid A."/>
        </authorList>
    </citation>
    <scope>NUCLEOTIDE SEQUENCE [LARGE SCALE GENOMIC DNA]</scope>
    <source>
        <strain evidence="3 4">CBS 101986</strain>
    </source>
</reference>
<protein>
    <submittedName>
        <fullName evidence="3">Uncharacterized protein</fullName>
    </submittedName>
</protein>
<keyword evidence="2" id="KW-0812">Transmembrane</keyword>
<keyword evidence="4" id="KW-1185">Reference proteome</keyword>
<dbReference type="EMBL" id="JAACJJ010000016">
    <property type="protein sequence ID" value="KAF5324282.1"/>
    <property type="molecule type" value="Genomic_DNA"/>
</dbReference>
<dbReference type="Proteomes" id="UP000567179">
    <property type="component" value="Unassembled WGS sequence"/>
</dbReference>
<evidence type="ECO:0000256" key="2">
    <source>
        <dbReference type="SAM" id="Phobius"/>
    </source>
</evidence>
<sequence>MGVKYELLPTEPGSSPSTSRSNSPTYPPPEYESEHNGFSNDLEEEAPLRRPRARPVIPAFDSDPRFRVRTPSPYARGALLFLVAFLFWLAFSMRKAIWVAGGMGMSKAPVQEVDPSY</sequence>